<dbReference type="Pfam" id="PF01418">
    <property type="entry name" value="HTH_6"/>
    <property type="match status" value="1"/>
</dbReference>
<dbReference type="Gene3D" id="1.10.10.10">
    <property type="entry name" value="Winged helix-like DNA-binding domain superfamily/Winged helix DNA-binding domain"/>
    <property type="match status" value="1"/>
</dbReference>
<dbReference type="GO" id="GO:0003677">
    <property type="term" value="F:DNA binding"/>
    <property type="evidence" value="ECO:0007669"/>
    <property type="project" value="UniProtKB-KW"/>
</dbReference>
<dbReference type="RefSeq" id="WP_115850019.1">
    <property type="nucleotide sequence ID" value="NZ_QTUC01000001.1"/>
</dbReference>
<dbReference type="PANTHER" id="PTHR30514">
    <property type="entry name" value="GLUCOKINASE"/>
    <property type="match status" value="1"/>
</dbReference>
<dbReference type="Gene3D" id="3.40.50.10490">
    <property type="entry name" value="Glucose-6-phosphate isomerase like protein, domain 1"/>
    <property type="match status" value="1"/>
</dbReference>
<dbReference type="GO" id="GO:1901135">
    <property type="term" value="P:carbohydrate derivative metabolic process"/>
    <property type="evidence" value="ECO:0007669"/>
    <property type="project" value="InterPro"/>
</dbReference>
<dbReference type="SUPFAM" id="SSF53697">
    <property type="entry name" value="SIS domain"/>
    <property type="match status" value="1"/>
</dbReference>
<sequence>MKEDTATRQPRPADVRKHVRAILPRLARAERRVAEALLANPSLVVEKTITEVARACQTSETTVVRFCRAAGFRGYPDLRLALATELGRDTARRWEELLTGADIDRDDPLAQLVAKVARTEAAAIEDTLKQLDLDQLDKVVTALIQARRIALFGLGASGFGAQDLQQKLLRIDRMAFVVADPHLALATAALLTNGDVAMAWSHSGQTRETIACLAKAREQGATTVAVTNDPHSPLAAQADLLLTTAARETRFRTGAMASRIAQLAVVDCVYLAVAQRTYDATMAALAKTFDAVHDPDRSGNAW</sequence>
<comment type="caution">
    <text evidence="6">The sequence shown here is derived from an EMBL/GenBank/DDBJ whole genome shotgun (WGS) entry which is preliminary data.</text>
</comment>
<name>A0A3D9V3R8_THECX</name>
<dbReference type="InterPro" id="IPR001347">
    <property type="entry name" value="SIS_dom"/>
</dbReference>
<proteinExistence type="predicted"/>
<dbReference type="InterPro" id="IPR009057">
    <property type="entry name" value="Homeodomain-like_sf"/>
</dbReference>
<dbReference type="PANTHER" id="PTHR30514:SF1">
    <property type="entry name" value="HTH-TYPE TRANSCRIPTIONAL REGULATOR HEXR-RELATED"/>
    <property type="match status" value="1"/>
</dbReference>
<dbReference type="InterPro" id="IPR047640">
    <property type="entry name" value="RpiR-like"/>
</dbReference>
<reference evidence="6 7" key="1">
    <citation type="submission" date="2018-08" db="EMBL/GenBank/DDBJ databases">
        <title>Sequencing the genomes of 1000 actinobacteria strains.</title>
        <authorList>
            <person name="Klenk H.-P."/>
        </authorList>
    </citation>
    <scope>NUCLEOTIDE SEQUENCE [LARGE SCALE GENOMIC DNA]</scope>
    <source>
        <strain evidence="6 7">DSM 22891</strain>
    </source>
</reference>
<keyword evidence="3" id="KW-0804">Transcription</keyword>
<dbReference type="GO" id="GO:0003700">
    <property type="term" value="F:DNA-binding transcription factor activity"/>
    <property type="evidence" value="ECO:0007669"/>
    <property type="project" value="InterPro"/>
</dbReference>
<dbReference type="OrthoDB" id="370421at2"/>
<evidence type="ECO:0000313" key="7">
    <source>
        <dbReference type="Proteomes" id="UP000256485"/>
    </source>
</evidence>
<keyword evidence="7" id="KW-1185">Reference proteome</keyword>
<evidence type="ECO:0000256" key="2">
    <source>
        <dbReference type="ARBA" id="ARBA00023125"/>
    </source>
</evidence>
<dbReference type="Proteomes" id="UP000256485">
    <property type="component" value="Unassembled WGS sequence"/>
</dbReference>
<dbReference type="InterPro" id="IPR036388">
    <property type="entry name" value="WH-like_DNA-bd_sf"/>
</dbReference>
<organism evidence="6 7">
    <name type="scientific">Thermasporomyces composti</name>
    <dbReference type="NCBI Taxonomy" id="696763"/>
    <lineage>
        <taxon>Bacteria</taxon>
        <taxon>Bacillati</taxon>
        <taxon>Actinomycetota</taxon>
        <taxon>Actinomycetes</taxon>
        <taxon>Propionibacteriales</taxon>
        <taxon>Nocardioidaceae</taxon>
        <taxon>Thermasporomyces</taxon>
    </lineage>
</organism>
<dbReference type="GO" id="GO:0097367">
    <property type="term" value="F:carbohydrate derivative binding"/>
    <property type="evidence" value="ECO:0007669"/>
    <property type="project" value="InterPro"/>
</dbReference>
<feature type="domain" description="HTH rpiR-type" evidence="4">
    <location>
        <begin position="13"/>
        <end position="89"/>
    </location>
</feature>
<evidence type="ECO:0000256" key="3">
    <source>
        <dbReference type="ARBA" id="ARBA00023163"/>
    </source>
</evidence>
<dbReference type="InterPro" id="IPR035472">
    <property type="entry name" value="RpiR-like_SIS"/>
</dbReference>
<feature type="domain" description="SIS" evidence="5">
    <location>
        <begin position="139"/>
        <end position="279"/>
    </location>
</feature>
<gene>
    <name evidence="6" type="ORF">DFJ64_1775</name>
</gene>
<dbReference type="SUPFAM" id="SSF46689">
    <property type="entry name" value="Homeodomain-like"/>
    <property type="match status" value="1"/>
</dbReference>
<accession>A0A3D9V3R8</accession>
<dbReference type="AlphaFoldDB" id="A0A3D9V3R8"/>
<evidence type="ECO:0000259" key="4">
    <source>
        <dbReference type="PROSITE" id="PS51071"/>
    </source>
</evidence>
<dbReference type="PROSITE" id="PS51464">
    <property type="entry name" value="SIS"/>
    <property type="match status" value="1"/>
</dbReference>
<evidence type="ECO:0000313" key="6">
    <source>
        <dbReference type="EMBL" id="REF36368.1"/>
    </source>
</evidence>
<dbReference type="Pfam" id="PF01380">
    <property type="entry name" value="SIS"/>
    <property type="match status" value="1"/>
</dbReference>
<dbReference type="EMBL" id="QTUC01000001">
    <property type="protein sequence ID" value="REF36368.1"/>
    <property type="molecule type" value="Genomic_DNA"/>
</dbReference>
<evidence type="ECO:0000259" key="5">
    <source>
        <dbReference type="PROSITE" id="PS51464"/>
    </source>
</evidence>
<dbReference type="InterPro" id="IPR000281">
    <property type="entry name" value="HTH_RpiR"/>
</dbReference>
<dbReference type="PROSITE" id="PS51071">
    <property type="entry name" value="HTH_RPIR"/>
    <property type="match status" value="1"/>
</dbReference>
<evidence type="ECO:0000256" key="1">
    <source>
        <dbReference type="ARBA" id="ARBA00023015"/>
    </source>
</evidence>
<dbReference type="CDD" id="cd05013">
    <property type="entry name" value="SIS_RpiR"/>
    <property type="match status" value="1"/>
</dbReference>
<dbReference type="InterPro" id="IPR046348">
    <property type="entry name" value="SIS_dom_sf"/>
</dbReference>
<keyword evidence="2" id="KW-0238">DNA-binding</keyword>
<keyword evidence="1" id="KW-0805">Transcription regulation</keyword>
<protein>
    <submittedName>
        <fullName evidence="6">RpiR family transcriptional regulator</fullName>
    </submittedName>
</protein>